<protein>
    <submittedName>
        <fullName evidence="1">Uncharacterized protein</fullName>
    </submittedName>
</protein>
<accession>A0A0A8Y3G5</accession>
<reference evidence="1" key="2">
    <citation type="journal article" date="2015" name="Data Brief">
        <title>Shoot transcriptome of the giant reed, Arundo donax.</title>
        <authorList>
            <person name="Barrero R.A."/>
            <person name="Guerrero F.D."/>
            <person name="Moolhuijzen P."/>
            <person name="Goolsby J.A."/>
            <person name="Tidwell J."/>
            <person name="Bellgard S.E."/>
            <person name="Bellgard M.I."/>
        </authorList>
    </citation>
    <scope>NUCLEOTIDE SEQUENCE</scope>
    <source>
        <tissue evidence="1">Shoot tissue taken approximately 20 cm above the soil surface</tissue>
    </source>
</reference>
<dbReference type="EMBL" id="GBRH01278075">
    <property type="protein sequence ID" value="JAD19820.1"/>
    <property type="molecule type" value="Transcribed_RNA"/>
</dbReference>
<proteinExistence type="predicted"/>
<reference evidence="1" key="1">
    <citation type="submission" date="2014-09" db="EMBL/GenBank/DDBJ databases">
        <authorList>
            <person name="Magalhaes I.L.F."/>
            <person name="Oliveira U."/>
            <person name="Santos F.R."/>
            <person name="Vidigal T.H.D.A."/>
            <person name="Brescovit A.D."/>
            <person name="Santos A.J."/>
        </authorList>
    </citation>
    <scope>NUCLEOTIDE SEQUENCE</scope>
    <source>
        <tissue evidence="1">Shoot tissue taken approximately 20 cm above the soil surface</tissue>
    </source>
</reference>
<name>A0A0A8Y3G5_ARUDO</name>
<organism evidence="1">
    <name type="scientific">Arundo donax</name>
    <name type="common">Giant reed</name>
    <name type="synonym">Donax arundinaceus</name>
    <dbReference type="NCBI Taxonomy" id="35708"/>
    <lineage>
        <taxon>Eukaryota</taxon>
        <taxon>Viridiplantae</taxon>
        <taxon>Streptophyta</taxon>
        <taxon>Embryophyta</taxon>
        <taxon>Tracheophyta</taxon>
        <taxon>Spermatophyta</taxon>
        <taxon>Magnoliopsida</taxon>
        <taxon>Liliopsida</taxon>
        <taxon>Poales</taxon>
        <taxon>Poaceae</taxon>
        <taxon>PACMAD clade</taxon>
        <taxon>Arundinoideae</taxon>
        <taxon>Arundineae</taxon>
        <taxon>Arundo</taxon>
    </lineage>
</organism>
<evidence type="ECO:0000313" key="1">
    <source>
        <dbReference type="EMBL" id="JAD19820.1"/>
    </source>
</evidence>
<sequence length="14" mass="1498">MASRAPPTWLAVTP</sequence>